<feature type="compositionally biased region" description="Low complexity" evidence="1">
    <location>
        <begin position="104"/>
        <end position="119"/>
    </location>
</feature>
<evidence type="ECO:0000313" key="2">
    <source>
        <dbReference type="EMBL" id="KAK3929089.1"/>
    </source>
</evidence>
<dbReference type="AlphaFoldDB" id="A0AAE1LSC2"/>
<gene>
    <name evidence="2" type="ORF">KUF71_017575</name>
</gene>
<proteinExistence type="predicted"/>
<accession>A0AAE1LSC2</accession>
<name>A0AAE1LSC2_9NEOP</name>
<feature type="compositionally biased region" description="Low complexity" evidence="1">
    <location>
        <begin position="59"/>
        <end position="71"/>
    </location>
</feature>
<dbReference type="Proteomes" id="UP001219518">
    <property type="component" value="Unassembled WGS sequence"/>
</dbReference>
<sequence>MLRAMPASEDRFSNKRGACRLNAFDSSQLCVLSFSAACTEHDREYQRCAPILGGSMPNTSSSTPFLSSSMSSLRSRRPSACLGGSQGSGLLQQLGTGMVRQFTGSPMGSIGSHMGSGSPQHPGNGRAPSSVPSPPHVRNDILGV</sequence>
<keyword evidence="3" id="KW-1185">Reference proteome</keyword>
<comment type="caution">
    <text evidence="2">The sequence shown here is derived from an EMBL/GenBank/DDBJ whole genome shotgun (WGS) entry which is preliminary data.</text>
</comment>
<evidence type="ECO:0000313" key="3">
    <source>
        <dbReference type="Proteomes" id="UP001219518"/>
    </source>
</evidence>
<feature type="region of interest" description="Disordered" evidence="1">
    <location>
        <begin position="101"/>
        <end position="144"/>
    </location>
</feature>
<dbReference type="EMBL" id="JAHWGI010001376">
    <property type="protein sequence ID" value="KAK3929089.1"/>
    <property type="molecule type" value="Genomic_DNA"/>
</dbReference>
<reference evidence="2" key="1">
    <citation type="submission" date="2021-07" db="EMBL/GenBank/DDBJ databases">
        <authorList>
            <person name="Catto M.A."/>
            <person name="Jacobson A."/>
            <person name="Kennedy G."/>
            <person name="Labadie P."/>
            <person name="Hunt B.G."/>
            <person name="Srinivasan R."/>
        </authorList>
    </citation>
    <scope>NUCLEOTIDE SEQUENCE</scope>
    <source>
        <strain evidence="2">PL_HMW_Pooled</strain>
        <tissue evidence="2">Head</tissue>
    </source>
</reference>
<feature type="region of interest" description="Disordered" evidence="1">
    <location>
        <begin position="52"/>
        <end position="71"/>
    </location>
</feature>
<organism evidence="2 3">
    <name type="scientific">Frankliniella fusca</name>
    <dbReference type="NCBI Taxonomy" id="407009"/>
    <lineage>
        <taxon>Eukaryota</taxon>
        <taxon>Metazoa</taxon>
        <taxon>Ecdysozoa</taxon>
        <taxon>Arthropoda</taxon>
        <taxon>Hexapoda</taxon>
        <taxon>Insecta</taxon>
        <taxon>Pterygota</taxon>
        <taxon>Neoptera</taxon>
        <taxon>Paraneoptera</taxon>
        <taxon>Thysanoptera</taxon>
        <taxon>Terebrantia</taxon>
        <taxon>Thripoidea</taxon>
        <taxon>Thripidae</taxon>
        <taxon>Frankliniella</taxon>
    </lineage>
</organism>
<reference evidence="2" key="2">
    <citation type="journal article" date="2023" name="BMC Genomics">
        <title>Pest status, molecular evolution, and epigenetic factors derived from the genome assembly of Frankliniella fusca, a thysanopteran phytovirus vector.</title>
        <authorList>
            <person name="Catto M.A."/>
            <person name="Labadie P.E."/>
            <person name="Jacobson A.L."/>
            <person name="Kennedy G.G."/>
            <person name="Srinivasan R."/>
            <person name="Hunt B.G."/>
        </authorList>
    </citation>
    <scope>NUCLEOTIDE SEQUENCE</scope>
    <source>
        <strain evidence="2">PL_HMW_Pooled</strain>
    </source>
</reference>
<protein>
    <submittedName>
        <fullName evidence="2">Phosphomannomutase 1</fullName>
    </submittedName>
</protein>
<evidence type="ECO:0000256" key="1">
    <source>
        <dbReference type="SAM" id="MobiDB-lite"/>
    </source>
</evidence>